<reference evidence="1" key="2">
    <citation type="journal article" date="2015" name="Fish Shellfish Immunol.">
        <title>Early steps in the European eel (Anguilla anguilla)-Vibrio vulnificus interaction in the gills: Role of the RtxA13 toxin.</title>
        <authorList>
            <person name="Callol A."/>
            <person name="Pajuelo D."/>
            <person name="Ebbesson L."/>
            <person name="Teles M."/>
            <person name="MacKenzie S."/>
            <person name="Amaro C."/>
        </authorList>
    </citation>
    <scope>NUCLEOTIDE SEQUENCE</scope>
</reference>
<dbReference type="AlphaFoldDB" id="A0A0E9RAE0"/>
<evidence type="ECO:0000313" key="1">
    <source>
        <dbReference type="EMBL" id="JAH25445.1"/>
    </source>
</evidence>
<dbReference type="EMBL" id="GBXM01083132">
    <property type="protein sequence ID" value="JAH25445.1"/>
    <property type="molecule type" value="Transcribed_RNA"/>
</dbReference>
<organism evidence="1">
    <name type="scientific">Anguilla anguilla</name>
    <name type="common">European freshwater eel</name>
    <name type="synonym">Muraena anguilla</name>
    <dbReference type="NCBI Taxonomy" id="7936"/>
    <lineage>
        <taxon>Eukaryota</taxon>
        <taxon>Metazoa</taxon>
        <taxon>Chordata</taxon>
        <taxon>Craniata</taxon>
        <taxon>Vertebrata</taxon>
        <taxon>Euteleostomi</taxon>
        <taxon>Actinopterygii</taxon>
        <taxon>Neopterygii</taxon>
        <taxon>Teleostei</taxon>
        <taxon>Anguilliformes</taxon>
        <taxon>Anguillidae</taxon>
        <taxon>Anguilla</taxon>
    </lineage>
</organism>
<proteinExistence type="predicted"/>
<protein>
    <submittedName>
        <fullName evidence="1">Uncharacterized protein</fullName>
    </submittedName>
</protein>
<accession>A0A0E9RAE0</accession>
<name>A0A0E9RAE0_ANGAN</name>
<sequence>MAWSGEVSSPAIITPYTVSTFQRRNLLTNCFSMSAQLNNKEMQLLMLCFVHLLLKWSTMGTTNEIAESLTLVPILTHTNTLISCCGKRMLPPLLKFYSQH</sequence>
<reference evidence="1" key="1">
    <citation type="submission" date="2014-11" db="EMBL/GenBank/DDBJ databases">
        <authorList>
            <person name="Amaro Gonzalez C."/>
        </authorList>
    </citation>
    <scope>NUCLEOTIDE SEQUENCE</scope>
</reference>